<comment type="similarity">
    <text evidence="3">Belongs to the phosphate acetyltransferase and butyryltransferase family.</text>
</comment>
<dbReference type="KEGG" id="sus:Acid_1084"/>
<dbReference type="PANTHER" id="PTHR43356">
    <property type="entry name" value="PHOSPHATE ACETYLTRANSFERASE"/>
    <property type="match status" value="1"/>
</dbReference>
<dbReference type="GO" id="GO:0008959">
    <property type="term" value="F:phosphate acetyltransferase activity"/>
    <property type="evidence" value="ECO:0007669"/>
    <property type="project" value="UniProtKB-EC"/>
</dbReference>
<proteinExistence type="inferred from homology"/>
<dbReference type="AlphaFoldDB" id="Q02A44"/>
<comment type="catalytic activity">
    <reaction evidence="1">
        <text>acetyl-CoA + phosphate = acetyl phosphate + CoA</text>
        <dbReference type="Rhea" id="RHEA:19521"/>
        <dbReference type="ChEBI" id="CHEBI:22191"/>
        <dbReference type="ChEBI" id="CHEBI:43474"/>
        <dbReference type="ChEBI" id="CHEBI:57287"/>
        <dbReference type="ChEBI" id="CHEBI:57288"/>
        <dbReference type="EC" id="2.3.1.8"/>
    </reaction>
</comment>
<dbReference type="FunCoup" id="Q02A44">
    <property type="interactions" value="203"/>
</dbReference>
<dbReference type="HOGENOM" id="CLU_019723_0_1_0"/>
<evidence type="ECO:0000256" key="1">
    <source>
        <dbReference type="ARBA" id="ARBA00000705"/>
    </source>
</evidence>
<keyword evidence="7 10" id="KW-0012">Acyltransferase</keyword>
<dbReference type="eggNOG" id="COG0280">
    <property type="taxonomic scope" value="Bacteria"/>
</dbReference>
<feature type="domain" description="Phosphate acetyl/butaryl transferase" evidence="9">
    <location>
        <begin position="11"/>
        <end position="325"/>
    </location>
</feature>
<accession>Q02A44</accession>
<reference evidence="10" key="1">
    <citation type="submission" date="2006-10" db="EMBL/GenBank/DDBJ databases">
        <title>Complete sequence of Solibacter usitatus Ellin6076.</title>
        <authorList>
            <consortium name="US DOE Joint Genome Institute"/>
            <person name="Copeland A."/>
            <person name="Lucas S."/>
            <person name="Lapidus A."/>
            <person name="Barry K."/>
            <person name="Detter J.C."/>
            <person name="Glavina del Rio T."/>
            <person name="Hammon N."/>
            <person name="Israni S."/>
            <person name="Dalin E."/>
            <person name="Tice H."/>
            <person name="Pitluck S."/>
            <person name="Thompson L.S."/>
            <person name="Brettin T."/>
            <person name="Bruce D."/>
            <person name="Han C."/>
            <person name="Tapia R."/>
            <person name="Gilna P."/>
            <person name="Schmutz J."/>
            <person name="Larimer F."/>
            <person name="Land M."/>
            <person name="Hauser L."/>
            <person name="Kyrpides N."/>
            <person name="Mikhailova N."/>
            <person name="Janssen P.H."/>
            <person name="Kuske C.R."/>
            <person name="Richardson P."/>
        </authorList>
    </citation>
    <scope>NUCLEOTIDE SEQUENCE</scope>
    <source>
        <strain evidence="10">Ellin6076</strain>
    </source>
</reference>
<gene>
    <name evidence="10" type="ordered locus">Acid_1084</name>
</gene>
<dbReference type="InterPro" id="IPR050500">
    <property type="entry name" value="Phos_Acetyltrans/Butyryltrans"/>
</dbReference>
<dbReference type="SUPFAM" id="SSF53659">
    <property type="entry name" value="Isocitrate/Isopropylmalate dehydrogenase-like"/>
    <property type="match status" value="1"/>
</dbReference>
<dbReference type="InterPro" id="IPR042113">
    <property type="entry name" value="P_AcTrfase_dom1"/>
</dbReference>
<dbReference type="Gene3D" id="3.40.50.10750">
    <property type="entry name" value="Isocitrate/Isopropylmalate dehydrogenase-like"/>
    <property type="match status" value="1"/>
</dbReference>
<evidence type="ECO:0000256" key="8">
    <source>
        <dbReference type="ARBA" id="ARBA00031108"/>
    </source>
</evidence>
<dbReference type="Gene3D" id="3.40.50.10950">
    <property type="match status" value="1"/>
</dbReference>
<comment type="pathway">
    <text evidence="2">Metabolic intermediate biosynthesis; acetyl-CoA biosynthesis; acetyl-CoA from acetate: step 2/2.</text>
</comment>
<dbReference type="Pfam" id="PF01515">
    <property type="entry name" value="PTA_PTB"/>
    <property type="match status" value="1"/>
</dbReference>
<dbReference type="PANTHER" id="PTHR43356:SF3">
    <property type="entry name" value="PHOSPHATE ACETYLTRANSFERASE"/>
    <property type="match status" value="1"/>
</dbReference>
<evidence type="ECO:0000313" key="10">
    <source>
        <dbReference type="EMBL" id="ABJ82082.1"/>
    </source>
</evidence>
<organism evidence="10">
    <name type="scientific">Solibacter usitatus (strain Ellin6076)</name>
    <dbReference type="NCBI Taxonomy" id="234267"/>
    <lineage>
        <taxon>Bacteria</taxon>
        <taxon>Pseudomonadati</taxon>
        <taxon>Acidobacteriota</taxon>
        <taxon>Terriglobia</taxon>
        <taxon>Bryobacterales</taxon>
        <taxon>Solibacteraceae</taxon>
        <taxon>Candidatus Solibacter</taxon>
    </lineage>
</organism>
<evidence type="ECO:0000256" key="4">
    <source>
        <dbReference type="ARBA" id="ARBA00012707"/>
    </source>
</evidence>
<dbReference type="NCBIfam" id="NF007233">
    <property type="entry name" value="PRK09653.1"/>
    <property type="match status" value="1"/>
</dbReference>
<evidence type="ECO:0000256" key="3">
    <source>
        <dbReference type="ARBA" id="ARBA00005656"/>
    </source>
</evidence>
<dbReference type="InParanoid" id="Q02A44"/>
<dbReference type="EMBL" id="CP000473">
    <property type="protein sequence ID" value="ABJ82082.1"/>
    <property type="molecule type" value="Genomic_DNA"/>
</dbReference>
<protein>
    <recommendedName>
        <fullName evidence="5">Phosphate acetyltransferase</fullName>
        <ecNumber evidence="4">2.3.1.8</ecNumber>
    </recommendedName>
    <alternativeName>
        <fullName evidence="8">Phosphotransacetylase</fullName>
    </alternativeName>
</protein>
<evidence type="ECO:0000256" key="7">
    <source>
        <dbReference type="ARBA" id="ARBA00023315"/>
    </source>
</evidence>
<sequence length="331" mass="34576">MAAIPESAKLFMSGLIERARKLKKTIVFPEGADPRVLEAAARLAREGVVKPVLIGPRPANAPEGVEFTDPAHSPLLKKYADLYYERRRAKGTTQVEAAAVAKKPLYFASLMVGAGDADGSVGGAVNSTAETVRAALHAVGVHPRARLVSSVFIMALQDLSQGHNGLMAFADCAVVIEPNAMQMADIAIATAESTRVLIDAEPAVALLSFSTRGSGRGPMVSKVVEAMQILKARAPELNADGELQADAAVDLMVGKSKAPGSKVAGRANTLVFPSLESANIGYKLVERLGGAMAIGPFLQGLAKPANDLSRGCSAEDIFNVAVVTALQSEIH</sequence>
<dbReference type="EC" id="2.3.1.8" evidence="4"/>
<dbReference type="NCBIfam" id="TIGR00651">
    <property type="entry name" value="pta"/>
    <property type="match status" value="1"/>
</dbReference>
<dbReference type="InterPro" id="IPR042112">
    <property type="entry name" value="P_AcTrfase_dom2"/>
</dbReference>
<keyword evidence="6 10" id="KW-0808">Transferase</keyword>
<dbReference type="InterPro" id="IPR004614">
    <property type="entry name" value="P_AcTrfase"/>
</dbReference>
<evidence type="ECO:0000256" key="5">
    <source>
        <dbReference type="ARBA" id="ARBA00021528"/>
    </source>
</evidence>
<dbReference type="InterPro" id="IPR012147">
    <property type="entry name" value="P_Ac_Bu_trans"/>
</dbReference>
<dbReference type="PIRSF" id="PIRSF000428">
    <property type="entry name" value="P_Ac_trans"/>
    <property type="match status" value="1"/>
</dbReference>
<name>Q02A44_SOLUE</name>
<evidence type="ECO:0000256" key="2">
    <source>
        <dbReference type="ARBA" id="ARBA00004989"/>
    </source>
</evidence>
<dbReference type="InterPro" id="IPR002505">
    <property type="entry name" value="PTA_PTB"/>
</dbReference>
<evidence type="ECO:0000259" key="9">
    <source>
        <dbReference type="Pfam" id="PF01515"/>
    </source>
</evidence>
<dbReference type="STRING" id="234267.Acid_1084"/>
<evidence type="ECO:0000256" key="6">
    <source>
        <dbReference type="ARBA" id="ARBA00022679"/>
    </source>
</evidence>